<sequence length="189" mass="20533">MARPRSESARNKLIAATAEILATHGVGALTAEEVARRSGVAKTTLYRHFGTADALVFATVQANVAALEPPDTGTLRGDLFEIHRTYLAVANARQSRELFVWMVARAIEDPANRELFRQVRVQPRGPTVLALQRAIARGELAPDLDMDLAMHVVQGPLISMRIVDDSDVSNGNLEHLIDMTVKALGAVES</sequence>
<protein>
    <submittedName>
        <fullName evidence="6">TetR/AcrR family transcriptional regulator</fullName>
    </submittedName>
</protein>
<evidence type="ECO:0000259" key="5">
    <source>
        <dbReference type="PROSITE" id="PS50977"/>
    </source>
</evidence>
<dbReference type="GO" id="GO:0000976">
    <property type="term" value="F:transcription cis-regulatory region binding"/>
    <property type="evidence" value="ECO:0007669"/>
    <property type="project" value="TreeGrafter"/>
</dbReference>
<name>A0A936NA53_9ACTN</name>
<dbReference type="PROSITE" id="PS50977">
    <property type="entry name" value="HTH_TETR_2"/>
    <property type="match status" value="1"/>
</dbReference>
<evidence type="ECO:0000313" key="6">
    <source>
        <dbReference type="EMBL" id="MBK9295718.1"/>
    </source>
</evidence>
<organism evidence="6 7">
    <name type="scientific">Candidatus Neomicrothrix subdominans</name>
    <dbReference type="NCBI Taxonomy" id="2954438"/>
    <lineage>
        <taxon>Bacteria</taxon>
        <taxon>Bacillati</taxon>
        <taxon>Actinomycetota</taxon>
        <taxon>Acidimicrobiia</taxon>
        <taxon>Acidimicrobiales</taxon>
        <taxon>Microthrixaceae</taxon>
        <taxon>Candidatus Neomicrothrix</taxon>
    </lineage>
</organism>
<dbReference type="PRINTS" id="PR00455">
    <property type="entry name" value="HTHTETR"/>
</dbReference>
<dbReference type="Proteomes" id="UP000727993">
    <property type="component" value="Unassembled WGS sequence"/>
</dbReference>
<dbReference type="SUPFAM" id="SSF46689">
    <property type="entry name" value="Homeodomain-like"/>
    <property type="match status" value="1"/>
</dbReference>
<feature type="domain" description="HTH tetR-type" evidence="5">
    <location>
        <begin position="7"/>
        <end position="67"/>
    </location>
</feature>
<dbReference type="InterPro" id="IPR036271">
    <property type="entry name" value="Tet_transcr_reg_TetR-rel_C_sf"/>
</dbReference>
<dbReference type="PANTHER" id="PTHR30055:SF148">
    <property type="entry name" value="TETR-FAMILY TRANSCRIPTIONAL REGULATOR"/>
    <property type="match status" value="1"/>
</dbReference>
<evidence type="ECO:0000256" key="3">
    <source>
        <dbReference type="ARBA" id="ARBA00023163"/>
    </source>
</evidence>
<evidence type="ECO:0000313" key="7">
    <source>
        <dbReference type="Proteomes" id="UP000727993"/>
    </source>
</evidence>
<keyword evidence="2 4" id="KW-0238">DNA-binding</keyword>
<proteinExistence type="predicted"/>
<dbReference type="InterPro" id="IPR050109">
    <property type="entry name" value="HTH-type_TetR-like_transc_reg"/>
</dbReference>
<reference evidence="6 7" key="1">
    <citation type="submission" date="2020-10" db="EMBL/GenBank/DDBJ databases">
        <title>Connecting structure to function with the recovery of over 1000 high-quality activated sludge metagenome-assembled genomes encoding full-length rRNA genes using long-read sequencing.</title>
        <authorList>
            <person name="Singleton C.M."/>
            <person name="Petriglieri F."/>
            <person name="Kristensen J.M."/>
            <person name="Kirkegaard R.H."/>
            <person name="Michaelsen T.Y."/>
            <person name="Andersen M.H."/>
            <person name="Karst S.M."/>
            <person name="Dueholm M.S."/>
            <person name="Nielsen P.H."/>
            <person name="Albertsen M."/>
        </authorList>
    </citation>
    <scope>NUCLEOTIDE SEQUENCE [LARGE SCALE GENOMIC DNA]</scope>
    <source>
        <strain evidence="6">Lyne_18-Q3-R50-59_MAXAC.006</strain>
    </source>
</reference>
<evidence type="ECO:0000256" key="4">
    <source>
        <dbReference type="PROSITE-ProRule" id="PRU00335"/>
    </source>
</evidence>
<keyword evidence="1" id="KW-0805">Transcription regulation</keyword>
<accession>A0A936NA53</accession>
<dbReference type="InterPro" id="IPR009057">
    <property type="entry name" value="Homeodomain-like_sf"/>
</dbReference>
<comment type="caution">
    <text evidence="6">The sequence shown here is derived from an EMBL/GenBank/DDBJ whole genome shotgun (WGS) entry which is preliminary data.</text>
</comment>
<dbReference type="Pfam" id="PF16859">
    <property type="entry name" value="TetR_C_11"/>
    <property type="match status" value="1"/>
</dbReference>
<gene>
    <name evidence="6" type="ORF">IPN02_02335</name>
</gene>
<keyword evidence="3" id="KW-0804">Transcription</keyword>
<dbReference type="SUPFAM" id="SSF48498">
    <property type="entry name" value="Tetracyclin repressor-like, C-terminal domain"/>
    <property type="match status" value="1"/>
</dbReference>
<dbReference type="InterPro" id="IPR001647">
    <property type="entry name" value="HTH_TetR"/>
</dbReference>
<dbReference type="Gene3D" id="1.10.10.60">
    <property type="entry name" value="Homeodomain-like"/>
    <property type="match status" value="1"/>
</dbReference>
<dbReference type="EMBL" id="JADJZA010000001">
    <property type="protein sequence ID" value="MBK9295718.1"/>
    <property type="molecule type" value="Genomic_DNA"/>
</dbReference>
<dbReference type="GO" id="GO:0003700">
    <property type="term" value="F:DNA-binding transcription factor activity"/>
    <property type="evidence" value="ECO:0007669"/>
    <property type="project" value="TreeGrafter"/>
</dbReference>
<dbReference type="PANTHER" id="PTHR30055">
    <property type="entry name" value="HTH-TYPE TRANSCRIPTIONAL REGULATOR RUTR"/>
    <property type="match status" value="1"/>
</dbReference>
<dbReference type="InterPro" id="IPR011075">
    <property type="entry name" value="TetR_C"/>
</dbReference>
<dbReference type="Pfam" id="PF00440">
    <property type="entry name" value="TetR_N"/>
    <property type="match status" value="1"/>
</dbReference>
<dbReference type="AlphaFoldDB" id="A0A936NA53"/>
<evidence type="ECO:0000256" key="2">
    <source>
        <dbReference type="ARBA" id="ARBA00023125"/>
    </source>
</evidence>
<evidence type="ECO:0000256" key="1">
    <source>
        <dbReference type="ARBA" id="ARBA00023015"/>
    </source>
</evidence>
<dbReference type="Gene3D" id="1.10.357.10">
    <property type="entry name" value="Tetracycline Repressor, domain 2"/>
    <property type="match status" value="1"/>
</dbReference>
<feature type="DNA-binding region" description="H-T-H motif" evidence="4">
    <location>
        <begin position="30"/>
        <end position="49"/>
    </location>
</feature>